<gene>
    <name evidence="1" type="ORF">BU25DRAFT_414091</name>
</gene>
<dbReference type="Proteomes" id="UP000799754">
    <property type="component" value="Unassembled WGS sequence"/>
</dbReference>
<dbReference type="EMBL" id="MU006735">
    <property type="protein sequence ID" value="KAF2623622.1"/>
    <property type="molecule type" value="Genomic_DNA"/>
</dbReference>
<comment type="caution">
    <text evidence="1">The sequence shown here is derived from an EMBL/GenBank/DDBJ whole genome shotgun (WGS) entry which is preliminary data.</text>
</comment>
<keyword evidence="2" id="KW-1185">Reference proteome</keyword>
<accession>A0ACB6RQS1</accession>
<evidence type="ECO:0000313" key="1">
    <source>
        <dbReference type="EMBL" id="KAF2623622.1"/>
    </source>
</evidence>
<sequence length="55" mass="6331">MATWLLHMNSDYKPLGQLWVPHFINRNPRVASIVGQMIESARTTAANYETIRAFL</sequence>
<protein>
    <submittedName>
        <fullName evidence="1">Uncharacterized protein</fullName>
    </submittedName>
</protein>
<reference evidence="1" key="1">
    <citation type="journal article" date="2020" name="Stud. Mycol.">
        <title>101 Dothideomycetes genomes: a test case for predicting lifestyles and emergence of pathogens.</title>
        <authorList>
            <person name="Haridas S."/>
            <person name="Albert R."/>
            <person name="Binder M."/>
            <person name="Bloem J."/>
            <person name="Labutti K."/>
            <person name="Salamov A."/>
            <person name="Andreopoulos B."/>
            <person name="Baker S."/>
            <person name="Barry K."/>
            <person name="Bills G."/>
            <person name="Bluhm B."/>
            <person name="Cannon C."/>
            <person name="Castanera R."/>
            <person name="Culley D."/>
            <person name="Daum C."/>
            <person name="Ezra D."/>
            <person name="Gonzalez J."/>
            <person name="Henrissat B."/>
            <person name="Kuo A."/>
            <person name="Liang C."/>
            <person name="Lipzen A."/>
            <person name="Lutzoni F."/>
            <person name="Magnuson J."/>
            <person name="Mondo S."/>
            <person name="Nolan M."/>
            <person name="Ohm R."/>
            <person name="Pangilinan J."/>
            <person name="Park H.-J."/>
            <person name="Ramirez L."/>
            <person name="Alfaro M."/>
            <person name="Sun H."/>
            <person name="Tritt A."/>
            <person name="Yoshinaga Y."/>
            <person name="Zwiers L.-H."/>
            <person name="Turgeon B."/>
            <person name="Goodwin S."/>
            <person name="Spatafora J."/>
            <person name="Crous P."/>
            <person name="Grigoriev I."/>
        </authorList>
    </citation>
    <scope>NUCLEOTIDE SEQUENCE</scope>
    <source>
        <strain evidence="1">CBS 525.71</strain>
    </source>
</reference>
<organism evidence="1 2">
    <name type="scientific">Macroventuria anomochaeta</name>
    <dbReference type="NCBI Taxonomy" id="301207"/>
    <lineage>
        <taxon>Eukaryota</taxon>
        <taxon>Fungi</taxon>
        <taxon>Dikarya</taxon>
        <taxon>Ascomycota</taxon>
        <taxon>Pezizomycotina</taxon>
        <taxon>Dothideomycetes</taxon>
        <taxon>Pleosporomycetidae</taxon>
        <taxon>Pleosporales</taxon>
        <taxon>Pleosporineae</taxon>
        <taxon>Didymellaceae</taxon>
        <taxon>Macroventuria</taxon>
    </lineage>
</organism>
<proteinExistence type="predicted"/>
<name>A0ACB6RQS1_9PLEO</name>
<evidence type="ECO:0000313" key="2">
    <source>
        <dbReference type="Proteomes" id="UP000799754"/>
    </source>
</evidence>